<gene>
    <name evidence="1" type="ORF">KF5_035</name>
</gene>
<reference evidence="1 2" key="1">
    <citation type="submission" date="2017-08" db="EMBL/GenBank/DDBJ databases">
        <title>Complete genome sequence of bacteriophage vB_VpaS_KF5.</title>
        <authorList>
            <person name="Yu J."/>
            <person name="Kwak S.-J."/>
            <person name="Lim J.-A."/>
            <person name="Chang H.-J."/>
        </authorList>
    </citation>
    <scope>NUCLEOTIDE SEQUENCE [LARGE SCALE GENOMIC DNA]</scope>
</reference>
<evidence type="ECO:0000313" key="2">
    <source>
        <dbReference type="Proteomes" id="UP000257560"/>
    </source>
</evidence>
<accession>A0A384WJV7</accession>
<sequence length="131" mass="14256">MANAYQEQIDDALESIKEAGKQFDFALTTVGNNPDKPWLGGTTTTTDVKLWACVFPVSSAPSALREPMLKQGTMIETQMRYVLAAGEGRTTHPNTGDVLKSFEGNDWAIMACAPLTVNGEAAIIYEMVVKR</sequence>
<protein>
    <submittedName>
        <fullName evidence="1">Uncharacterized protein</fullName>
    </submittedName>
</protein>
<dbReference type="EMBL" id="MF754115">
    <property type="protein sequence ID" value="ATI19345.1"/>
    <property type="molecule type" value="Genomic_DNA"/>
</dbReference>
<proteinExistence type="predicted"/>
<name>A0A384WJV7_9CAUD</name>
<dbReference type="Proteomes" id="UP000257560">
    <property type="component" value="Segment"/>
</dbReference>
<organism evidence="1 2">
    <name type="scientific">Vibrio phage vB_VpaS_KF5</name>
    <dbReference type="NCBI Taxonomy" id="2041476"/>
    <lineage>
        <taxon>Viruses</taxon>
        <taxon>Duplodnaviria</taxon>
        <taxon>Heunggongvirae</taxon>
        <taxon>Uroviricota</taxon>
        <taxon>Caudoviricetes</taxon>
        <taxon>Mardecavirus</taxon>
        <taxon>Mardecavirus SSP002</taxon>
    </lineage>
</organism>
<evidence type="ECO:0000313" key="1">
    <source>
        <dbReference type="EMBL" id="ATI19345.1"/>
    </source>
</evidence>